<feature type="compositionally biased region" description="Basic and acidic residues" evidence="1">
    <location>
        <begin position="204"/>
        <end position="218"/>
    </location>
</feature>
<dbReference type="Proteomes" id="UP000031861">
    <property type="component" value="Plasmid pBFI_3"/>
</dbReference>
<feature type="domain" description="Large polyvalent protein associated" evidence="2">
    <location>
        <begin position="74"/>
        <end position="176"/>
    </location>
</feature>
<gene>
    <name evidence="3" type="ORF">AK40_6127</name>
</gene>
<evidence type="ECO:0000313" key="3">
    <source>
        <dbReference type="EMBL" id="AJI09087.1"/>
    </source>
</evidence>
<proteinExistence type="predicted"/>
<evidence type="ECO:0000259" key="2">
    <source>
        <dbReference type="Pfam" id="PF18840"/>
    </source>
</evidence>
<dbReference type="Pfam" id="PF18840">
    <property type="entry name" value="LPD25"/>
    <property type="match status" value="1"/>
</dbReference>
<dbReference type="EMBL" id="CP009640">
    <property type="protein sequence ID" value="AJI09087.1"/>
    <property type="molecule type" value="Genomic_DNA"/>
</dbReference>
<reference evidence="3 4" key="1">
    <citation type="journal article" date="2015" name="Genome Announc.">
        <title>Complete genome sequences for 35 biothreat assay-relevant bacillus species.</title>
        <authorList>
            <person name="Johnson S.L."/>
            <person name="Daligault H.E."/>
            <person name="Davenport K.W."/>
            <person name="Jaissle J."/>
            <person name="Frey K.G."/>
            <person name="Ladner J.T."/>
            <person name="Broomall S.M."/>
            <person name="Bishop-Lilly K.A."/>
            <person name="Bruce D.C."/>
            <person name="Gibbons H.S."/>
            <person name="Coyne S.R."/>
            <person name="Lo C.C."/>
            <person name="Meincke L."/>
            <person name="Munk A.C."/>
            <person name="Koroleva G.I."/>
            <person name="Rosenzweig C.N."/>
            <person name="Palacios G.F."/>
            <person name="Redden C.L."/>
            <person name="Minogue T.D."/>
            <person name="Chain P.S."/>
        </authorList>
    </citation>
    <scope>NUCLEOTIDE SEQUENCE [LARGE SCALE GENOMIC DNA]</scope>
    <source>
        <strain evidence="3 4">03BB108</strain>
    </source>
</reference>
<protein>
    <submittedName>
        <fullName evidence="3">SNF2 family domain protein</fullName>
    </submittedName>
</protein>
<name>A0AAN0W560_BACCE</name>
<geneLocation type="plasmid" evidence="3 4">
    <name>pBFI_3</name>
</geneLocation>
<organism evidence="3 4">
    <name type="scientific">Bacillus cereus 03BB108</name>
    <dbReference type="NCBI Taxonomy" id="451709"/>
    <lineage>
        <taxon>Bacteria</taxon>
        <taxon>Bacillati</taxon>
        <taxon>Bacillota</taxon>
        <taxon>Bacilli</taxon>
        <taxon>Bacillales</taxon>
        <taxon>Bacillaceae</taxon>
        <taxon>Bacillus</taxon>
        <taxon>Bacillus cereus group</taxon>
    </lineage>
</organism>
<accession>A0AAN0W560</accession>
<dbReference type="AlphaFoldDB" id="A0AAN0W560"/>
<sequence>MEQSKSEVKDVYLVRYGALKSTEEEIITVSDLRDRAGRDKSYNKVENDQELSDKEFIEGFNKLNQQNLIALDHNEIKKPMIVIQWSEADLETNKAIPFGKANALMSQRIAVTGVESEKERGGYTPDGKTQYHLILPKEMDKDFNRMQVITMGRLDLGDGRYKSPYEQILNEKRDLSDEVKQALQQDINEYEKTNGQSNPVIGEKQQDKVDHFSSKEIDQNDEAAARKNQQARRMTHMAYMQQMER</sequence>
<evidence type="ECO:0000313" key="4">
    <source>
        <dbReference type="Proteomes" id="UP000031861"/>
    </source>
</evidence>
<evidence type="ECO:0000256" key="1">
    <source>
        <dbReference type="SAM" id="MobiDB-lite"/>
    </source>
</evidence>
<dbReference type="InterPro" id="IPR041045">
    <property type="entry name" value="LPD25"/>
</dbReference>
<keyword evidence="3" id="KW-0614">Plasmid</keyword>
<feature type="region of interest" description="Disordered" evidence="1">
    <location>
        <begin position="192"/>
        <end position="245"/>
    </location>
</feature>